<dbReference type="EMBL" id="JABDTM020010885">
    <property type="protein sequence ID" value="KAH0820758.1"/>
    <property type="molecule type" value="Genomic_DNA"/>
</dbReference>
<name>A0A8J6HWC7_TENMO</name>
<keyword evidence="3" id="KW-0732">Signal</keyword>
<dbReference type="Pfam" id="PF13855">
    <property type="entry name" value="LRR_8"/>
    <property type="match status" value="2"/>
</dbReference>
<accession>A0A8J6HWC7</accession>
<evidence type="ECO:0000256" key="2">
    <source>
        <dbReference type="ARBA" id="ARBA00022737"/>
    </source>
</evidence>
<dbReference type="AlphaFoldDB" id="A0A8J6HWC7"/>
<gene>
    <name evidence="4" type="ORF">GEV33_002032</name>
</gene>
<protein>
    <submittedName>
        <fullName evidence="4">Uncharacterized protein</fullName>
    </submittedName>
</protein>
<dbReference type="Gene3D" id="3.80.10.10">
    <property type="entry name" value="Ribonuclease Inhibitor"/>
    <property type="match status" value="2"/>
</dbReference>
<dbReference type="PANTHER" id="PTHR24366">
    <property type="entry name" value="IG(IMMUNOGLOBULIN) AND LRR(LEUCINE RICH REPEAT) DOMAINS"/>
    <property type="match status" value="1"/>
</dbReference>
<dbReference type="Proteomes" id="UP000719412">
    <property type="component" value="Unassembled WGS sequence"/>
</dbReference>
<evidence type="ECO:0000256" key="1">
    <source>
        <dbReference type="ARBA" id="ARBA00022614"/>
    </source>
</evidence>
<dbReference type="InterPro" id="IPR032675">
    <property type="entry name" value="LRR_dom_sf"/>
</dbReference>
<keyword evidence="2" id="KW-0677">Repeat</keyword>
<sequence length="341" mass="37994">MVTRVLHLILVALTLICDSGNCATFENVSIVLVSRSPEYLRTFFSVYVRSANSLAPYVNPQSFEVIVIVEENVPVLRKNSISNMSKIEEINIVASGLRRIEPGTFHDLPKLQQLNLSGNSLVEIENGVFTNLQVRSLSLQNNQIARLGDRAFNDMNLRFLFLNHNKISTWSSKWFAGNPLKSIQMADNLVQELPAYAFKYLRRFGDRIDVINLSNNKLQRIDGQAFNGLNHLGVVNFQNNLIEVLPSNVFRSGSEINTLDVTNNKISDLTASLACLTSVDSAVFENVTVSLTTELTKLYVYGRPPIDVVLIQSSNTLGETNAFPSSKKTQLVTCPTSFMSL</sequence>
<evidence type="ECO:0000313" key="4">
    <source>
        <dbReference type="EMBL" id="KAH0820758.1"/>
    </source>
</evidence>
<dbReference type="PANTHER" id="PTHR24366:SF96">
    <property type="entry name" value="LEUCINE RICH REPEAT CONTAINING 53"/>
    <property type="match status" value="1"/>
</dbReference>
<keyword evidence="1" id="KW-0433">Leucine-rich repeat</keyword>
<dbReference type="PROSITE" id="PS51450">
    <property type="entry name" value="LRR"/>
    <property type="match status" value="1"/>
</dbReference>
<comment type="caution">
    <text evidence="4">The sequence shown here is derived from an EMBL/GenBank/DDBJ whole genome shotgun (WGS) entry which is preliminary data.</text>
</comment>
<evidence type="ECO:0000313" key="5">
    <source>
        <dbReference type="Proteomes" id="UP000719412"/>
    </source>
</evidence>
<feature type="chain" id="PRO_5035252781" evidence="3">
    <location>
        <begin position="23"/>
        <end position="341"/>
    </location>
</feature>
<keyword evidence="5" id="KW-1185">Reference proteome</keyword>
<proteinExistence type="predicted"/>
<evidence type="ECO:0000256" key="3">
    <source>
        <dbReference type="SAM" id="SignalP"/>
    </source>
</evidence>
<organism evidence="4 5">
    <name type="scientific">Tenebrio molitor</name>
    <name type="common">Yellow mealworm beetle</name>
    <dbReference type="NCBI Taxonomy" id="7067"/>
    <lineage>
        <taxon>Eukaryota</taxon>
        <taxon>Metazoa</taxon>
        <taxon>Ecdysozoa</taxon>
        <taxon>Arthropoda</taxon>
        <taxon>Hexapoda</taxon>
        <taxon>Insecta</taxon>
        <taxon>Pterygota</taxon>
        <taxon>Neoptera</taxon>
        <taxon>Endopterygota</taxon>
        <taxon>Coleoptera</taxon>
        <taxon>Polyphaga</taxon>
        <taxon>Cucujiformia</taxon>
        <taxon>Tenebrionidae</taxon>
        <taxon>Tenebrio</taxon>
    </lineage>
</organism>
<reference evidence="4" key="2">
    <citation type="submission" date="2021-08" db="EMBL/GenBank/DDBJ databases">
        <authorList>
            <person name="Eriksson T."/>
        </authorList>
    </citation>
    <scope>NUCLEOTIDE SEQUENCE</scope>
    <source>
        <strain evidence="4">Stoneville</strain>
        <tissue evidence="4">Whole head</tissue>
    </source>
</reference>
<dbReference type="InterPro" id="IPR001611">
    <property type="entry name" value="Leu-rich_rpt"/>
</dbReference>
<reference evidence="4" key="1">
    <citation type="journal article" date="2020" name="J Insects Food Feed">
        <title>The yellow mealworm (Tenebrio molitor) genome: a resource for the emerging insects as food and feed industry.</title>
        <authorList>
            <person name="Eriksson T."/>
            <person name="Andere A."/>
            <person name="Kelstrup H."/>
            <person name="Emery V."/>
            <person name="Picard C."/>
        </authorList>
    </citation>
    <scope>NUCLEOTIDE SEQUENCE</scope>
    <source>
        <strain evidence="4">Stoneville</strain>
        <tissue evidence="4">Whole head</tissue>
    </source>
</reference>
<dbReference type="InterPro" id="IPR003591">
    <property type="entry name" value="Leu-rich_rpt_typical-subtyp"/>
</dbReference>
<dbReference type="SUPFAM" id="SSF52058">
    <property type="entry name" value="L domain-like"/>
    <property type="match status" value="1"/>
</dbReference>
<dbReference type="SMART" id="SM00369">
    <property type="entry name" value="LRR_TYP"/>
    <property type="match status" value="5"/>
</dbReference>
<feature type="signal peptide" evidence="3">
    <location>
        <begin position="1"/>
        <end position="22"/>
    </location>
</feature>